<dbReference type="InterPro" id="IPR029063">
    <property type="entry name" value="SAM-dependent_MTases_sf"/>
</dbReference>
<dbReference type="Pfam" id="PF13649">
    <property type="entry name" value="Methyltransf_25"/>
    <property type="match status" value="1"/>
</dbReference>
<keyword evidence="2" id="KW-0808">Transferase</keyword>
<organism evidence="5 6">
    <name type="scientific">Mycena rosella</name>
    <name type="common">Pink bonnet</name>
    <name type="synonym">Agaricus rosellus</name>
    <dbReference type="NCBI Taxonomy" id="1033263"/>
    <lineage>
        <taxon>Eukaryota</taxon>
        <taxon>Fungi</taxon>
        <taxon>Dikarya</taxon>
        <taxon>Basidiomycota</taxon>
        <taxon>Agaricomycotina</taxon>
        <taxon>Agaricomycetes</taxon>
        <taxon>Agaricomycetidae</taxon>
        <taxon>Agaricales</taxon>
        <taxon>Marasmiineae</taxon>
        <taxon>Mycenaceae</taxon>
        <taxon>Mycena</taxon>
    </lineage>
</organism>
<evidence type="ECO:0000256" key="1">
    <source>
        <dbReference type="ARBA" id="ARBA00022603"/>
    </source>
</evidence>
<evidence type="ECO:0000256" key="2">
    <source>
        <dbReference type="ARBA" id="ARBA00022679"/>
    </source>
</evidence>
<dbReference type="Gene3D" id="3.40.50.150">
    <property type="entry name" value="Vaccinia Virus protein VP39"/>
    <property type="match status" value="1"/>
</dbReference>
<accession>A0AAD7G5B9</accession>
<name>A0AAD7G5B9_MYCRO</name>
<keyword evidence="6" id="KW-1185">Reference proteome</keyword>
<dbReference type="CDD" id="cd02440">
    <property type="entry name" value="AdoMet_MTases"/>
    <property type="match status" value="1"/>
</dbReference>
<comment type="caution">
    <text evidence="5">The sequence shown here is derived from an EMBL/GenBank/DDBJ whole genome shotgun (WGS) entry which is preliminary data.</text>
</comment>
<evidence type="ECO:0000313" key="6">
    <source>
        <dbReference type="Proteomes" id="UP001221757"/>
    </source>
</evidence>
<dbReference type="GO" id="GO:0008168">
    <property type="term" value="F:methyltransferase activity"/>
    <property type="evidence" value="ECO:0007669"/>
    <property type="project" value="UniProtKB-KW"/>
</dbReference>
<reference evidence="5" key="1">
    <citation type="submission" date="2023-03" db="EMBL/GenBank/DDBJ databases">
        <title>Massive genome expansion in bonnet fungi (Mycena s.s.) driven by repeated elements and novel gene families across ecological guilds.</title>
        <authorList>
            <consortium name="Lawrence Berkeley National Laboratory"/>
            <person name="Harder C.B."/>
            <person name="Miyauchi S."/>
            <person name="Viragh M."/>
            <person name="Kuo A."/>
            <person name="Thoen E."/>
            <person name="Andreopoulos B."/>
            <person name="Lu D."/>
            <person name="Skrede I."/>
            <person name="Drula E."/>
            <person name="Henrissat B."/>
            <person name="Morin E."/>
            <person name="Kohler A."/>
            <person name="Barry K."/>
            <person name="LaButti K."/>
            <person name="Morin E."/>
            <person name="Salamov A."/>
            <person name="Lipzen A."/>
            <person name="Mereny Z."/>
            <person name="Hegedus B."/>
            <person name="Baldrian P."/>
            <person name="Stursova M."/>
            <person name="Weitz H."/>
            <person name="Taylor A."/>
            <person name="Grigoriev I.V."/>
            <person name="Nagy L.G."/>
            <person name="Martin F."/>
            <person name="Kauserud H."/>
        </authorList>
    </citation>
    <scope>NUCLEOTIDE SEQUENCE</scope>
    <source>
        <strain evidence="5">CBHHK067</strain>
    </source>
</reference>
<dbReference type="PANTHER" id="PTHR43591:SF24">
    <property type="entry name" value="2-METHOXY-6-POLYPRENYL-1,4-BENZOQUINOL METHYLASE, MITOCHONDRIAL"/>
    <property type="match status" value="1"/>
</dbReference>
<evidence type="ECO:0000259" key="4">
    <source>
        <dbReference type="Pfam" id="PF13649"/>
    </source>
</evidence>
<sequence>MSDGDTNSIDHAVRKYQTYPGSQYALPTDLVEQERLILQHETLKKLFGNKILLAPVDLGENDKVLDVGTGTGIWMLDLAASIDPSVSMVGVNIETHLFPTSHPKNVEFRVGSVTDLPSEWSDTFWLVHQRLLMAALQISEWPVALREIYRVLRPGGWMQLCESTAFSEGPYPNQPCLEKFAGMYRCLANSRKLYADCAEGLPNMLEAAGFVGIQSQSQRANLSKWAGELGDANRMNFVGVFRGFKTPILKAGGFGYVTSEEEYDALLEGVEREWEENHGTRKDPEFIIVWARKPT</sequence>
<dbReference type="SUPFAM" id="SSF53335">
    <property type="entry name" value="S-adenosyl-L-methionine-dependent methyltransferases"/>
    <property type="match status" value="1"/>
</dbReference>
<dbReference type="PANTHER" id="PTHR43591">
    <property type="entry name" value="METHYLTRANSFERASE"/>
    <property type="match status" value="1"/>
</dbReference>
<dbReference type="Proteomes" id="UP001221757">
    <property type="component" value="Unassembled WGS sequence"/>
</dbReference>
<dbReference type="InterPro" id="IPR041698">
    <property type="entry name" value="Methyltransf_25"/>
</dbReference>
<evidence type="ECO:0000313" key="5">
    <source>
        <dbReference type="EMBL" id="KAJ7668040.1"/>
    </source>
</evidence>
<gene>
    <name evidence="5" type="ORF">B0H17DRAFT_1088438</name>
</gene>
<dbReference type="AlphaFoldDB" id="A0AAD7G5B9"/>
<keyword evidence="3" id="KW-0949">S-adenosyl-L-methionine</keyword>
<feature type="domain" description="Methyltransferase" evidence="4">
    <location>
        <begin position="64"/>
        <end position="156"/>
    </location>
</feature>
<dbReference type="InterPro" id="IPR023576">
    <property type="entry name" value="UbiE/COQ5_MeTrFase_CS"/>
</dbReference>
<protein>
    <submittedName>
        <fullName evidence="5">S-adenosyl-L-methionine-dependent methyltransferase</fullName>
    </submittedName>
</protein>
<proteinExistence type="predicted"/>
<dbReference type="EMBL" id="JARKIE010000199">
    <property type="protein sequence ID" value="KAJ7668040.1"/>
    <property type="molecule type" value="Genomic_DNA"/>
</dbReference>
<dbReference type="GO" id="GO:0032259">
    <property type="term" value="P:methylation"/>
    <property type="evidence" value="ECO:0007669"/>
    <property type="project" value="UniProtKB-KW"/>
</dbReference>
<dbReference type="PROSITE" id="PS01184">
    <property type="entry name" value="UBIE_2"/>
    <property type="match status" value="1"/>
</dbReference>
<evidence type="ECO:0000256" key="3">
    <source>
        <dbReference type="ARBA" id="ARBA00022691"/>
    </source>
</evidence>
<keyword evidence="1 5" id="KW-0489">Methyltransferase</keyword>